<dbReference type="Proteomes" id="UP000469558">
    <property type="component" value="Unassembled WGS sequence"/>
</dbReference>
<reference evidence="1 2" key="1">
    <citation type="submission" date="2018-05" db="EMBL/GenBank/DDBJ databases">
        <title>Genome sequencing and assembly of the regulated plant pathogen Lachnellula willkommii and related sister species for the development of diagnostic species identification markers.</title>
        <authorList>
            <person name="Giroux E."/>
            <person name="Bilodeau G."/>
        </authorList>
    </citation>
    <scope>NUCLEOTIDE SEQUENCE [LARGE SCALE GENOMIC DNA]</scope>
    <source>
        <strain evidence="1 2">CBS 268.59</strain>
    </source>
</reference>
<dbReference type="OrthoDB" id="686384at2759"/>
<feature type="non-terminal residue" evidence="1">
    <location>
        <position position="226"/>
    </location>
</feature>
<organism evidence="1 2">
    <name type="scientific">Lachnellula suecica</name>
    <dbReference type="NCBI Taxonomy" id="602035"/>
    <lineage>
        <taxon>Eukaryota</taxon>
        <taxon>Fungi</taxon>
        <taxon>Dikarya</taxon>
        <taxon>Ascomycota</taxon>
        <taxon>Pezizomycotina</taxon>
        <taxon>Leotiomycetes</taxon>
        <taxon>Helotiales</taxon>
        <taxon>Lachnaceae</taxon>
        <taxon>Lachnellula</taxon>
    </lineage>
</organism>
<dbReference type="AlphaFoldDB" id="A0A8T9BY54"/>
<feature type="non-terminal residue" evidence="1">
    <location>
        <position position="1"/>
    </location>
</feature>
<name>A0A8T9BY54_9HELO</name>
<protein>
    <submittedName>
        <fullName evidence="1">Uncharacterized protein</fullName>
    </submittedName>
</protein>
<dbReference type="Pfam" id="PF01042">
    <property type="entry name" value="Ribonuc_L-PSP"/>
    <property type="match status" value="1"/>
</dbReference>
<evidence type="ECO:0000313" key="1">
    <source>
        <dbReference type="EMBL" id="TVY64251.1"/>
    </source>
</evidence>
<dbReference type="Gene3D" id="3.30.1330.40">
    <property type="entry name" value="RutC-like"/>
    <property type="match status" value="1"/>
</dbReference>
<dbReference type="InterPro" id="IPR006175">
    <property type="entry name" value="YjgF/YER057c/UK114"/>
</dbReference>
<dbReference type="SUPFAM" id="SSF55298">
    <property type="entry name" value="YjgF-like"/>
    <property type="match status" value="1"/>
</dbReference>
<dbReference type="PANTHER" id="PTHR43857:SF1">
    <property type="entry name" value="YJGH FAMILY PROTEIN"/>
    <property type="match status" value="1"/>
</dbReference>
<evidence type="ECO:0000313" key="2">
    <source>
        <dbReference type="Proteomes" id="UP000469558"/>
    </source>
</evidence>
<dbReference type="PANTHER" id="PTHR43857">
    <property type="entry name" value="BLR7761 PROTEIN"/>
    <property type="match status" value="1"/>
</dbReference>
<dbReference type="InterPro" id="IPR035959">
    <property type="entry name" value="RutC-like_sf"/>
</dbReference>
<proteinExistence type="predicted"/>
<comment type="caution">
    <text evidence="1">The sequence shown here is derived from an EMBL/GenBank/DDBJ whole genome shotgun (WGS) entry which is preliminary data.</text>
</comment>
<accession>A0A8T9BY54</accession>
<dbReference type="EMBL" id="QGMK01001788">
    <property type="protein sequence ID" value="TVY64251.1"/>
    <property type="molecule type" value="Genomic_DNA"/>
</dbReference>
<gene>
    <name evidence="1" type="ORF">LSUE1_G010371</name>
</gene>
<keyword evidence="2" id="KW-1185">Reference proteome</keyword>
<sequence length="226" mass="24083">AAVGAVIVESRLTEDSEKYTPSNLAAFSFQLSEEDNVLIKQVQEGLSDIPGDCGDEYRRAPHLTASGDLSHHLEKSERDIKIAEAIATGARIEYSSGSKWEPLAGYCRAVRTGNMIRISGTTANSPIPSLPAVGGSSPRSQAVGAIDIIARALKALGGSLSDVVRTRIIVRKEVDCLDVCSAHGWAFECAGVRPTNMVVVSGLIGEEYIVEIEAEADLGFQTVIRI</sequence>
<dbReference type="CDD" id="cd06154">
    <property type="entry name" value="YjgF_YER057c_UK114_like_6"/>
    <property type="match status" value="1"/>
</dbReference>